<dbReference type="AlphaFoldDB" id="A0AAV9VYP5"/>
<name>A0AAV9VYP5_9PEZI</name>
<dbReference type="Proteomes" id="UP001370758">
    <property type="component" value="Unassembled WGS sequence"/>
</dbReference>
<organism evidence="1 2">
    <name type="scientific">Arthrobotrys musiformis</name>
    <dbReference type="NCBI Taxonomy" id="47236"/>
    <lineage>
        <taxon>Eukaryota</taxon>
        <taxon>Fungi</taxon>
        <taxon>Dikarya</taxon>
        <taxon>Ascomycota</taxon>
        <taxon>Pezizomycotina</taxon>
        <taxon>Orbiliomycetes</taxon>
        <taxon>Orbiliales</taxon>
        <taxon>Orbiliaceae</taxon>
        <taxon>Arthrobotrys</taxon>
    </lineage>
</organism>
<comment type="caution">
    <text evidence="1">The sequence shown here is derived from an EMBL/GenBank/DDBJ whole genome shotgun (WGS) entry which is preliminary data.</text>
</comment>
<dbReference type="EMBL" id="JAVHJL010000008">
    <property type="protein sequence ID" value="KAK6498340.1"/>
    <property type="molecule type" value="Genomic_DNA"/>
</dbReference>
<protein>
    <recommendedName>
        <fullName evidence="3">DRBM domain-containing protein</fullName>
    </recommendedName>
</protein>
<reference evidence="1 2" key="1">
    <citation type="submission" date="2023-08" db="EMBL/GenBank/DDBJ databases">
        <authorList>
            <person name="Palmer J.M."/>
        </authorList>
    </citation>
    <scope>NUCLEOTIDE SEQUENCE [LARGE SCALE GENOMIC DNA]</scope>
    <source>
        <strain evidence="1 2">TWF481</strain>
    </source>
</reference>
<proteinExistence type="predicted"/>
<keyword evidence="2" id="KW-1185">Reference proteome</keyword>
<evidence type="ECO:0008006" key="3">
    <source>
        <dbReference type="Google" id="ProtNLM"/>
    </source>
</evidence>
<evidence type="ECO:0000313" key="1">
    <source>
        <dbReference type="EMBL" id="KAK6498340.1"/>
    </source>
</evidence>
<gene>
    <name evidence="1" type="ORF">TWF481_010931</name>
</gene>
<sequence>MSDEEVKALGQMVQGLHINPGNGTISNVGGRIFHAAASEADGPGENPVAPPPSYFDALKDFCRKNRLTWWQDRGKVKGRVRVVVSVARQKKGHPRRSAGATRDTRDEAIEGAAKRLLVILEGSNVDGLFGERGGKK</sequence>
<accession>A0AAV9VYP5</accession>
<evidence type="ECO:0000313" key="2">
    <source>
        <dbReference type="Proteomes" id="UP001370758"/>
    </source>
</evidence>